<evidence type="ECO:0000313" key="14">
    <source>
        <dbReference type="EMBL" id="MBC6609818.1"/>
    </source>
</evidence>
<dbReference type="InterPro" id="IPR058199">
    <property type="entry name" value="BlaB//VIM/IMP-1"/>
</dbReference>
<dbReference type="GO" id="GO:0008800">
    <property type="term" value="F:beta-lactamase activity"/>
    <property type="evidence" value="ECO:0007669"/>
    <property type="project" value="UniProtKB-EC"/>
</dbReference>
<evidence type="ECO:0000256" key="4">
    <source>
        <dbReference type="ARBA" id="ARBA00005250"/>
    </source>
</evidence>
<dbReference type="InterPro" id="IPR001279">
    <property type="entry name" value="Metallo-B-lactamas"/>
</dbReference>
<keyword evidence="10 14" id="KW-0378">Hydrolase</keyword>
<dbReference type="EC" id="3.5.2.6" evidence="6"/>
<comment type="catalytic activity">
    <reaction evidence="1">
        <text>a beta-lactam + H2O = a substituted beta-amino acid</text>
        <dbReference type="Rhea" id="RHEA:20401"/>
        <dbReference type="ChEBI" id="CHEBI:15377"/>
        <dbReference type="ChEBI" id="CHEBI:35627"/>
        <dbReference type="ChEBI" id="CHEBI:140347"/>
        <dbReference type="EC" id="3.5.2.6"/>
    </reaction>
</comment>
<protein>
    <recommendedName>
        <fullName evidence="6">beta-lactamase</fullName>
        <ecNumber evidence="6">3.5.2.6</ecNumber>
    </recommendedName>
</protein>
<evidence type="ECO:0000259" key="13">
    <source>
        <dbReference type="SMART" id="SM00849"/>
    </source>
</evidence>
<dbReference type="EMBL" id="JACSCY010000002">
    <property type="protein sequence ID" value="MBC6609818.1"/>
    <property type="molecule type" value="Genomic_DNA"/>
</dbReference>
<gene>
    <name evidence="14" type="primary">bla</name>
    <name evidence="14" type="ORF">H8B15_02715</name>
</gene>
<dbReference type="RefSeq" id="WP_187318129.1">
    <property type="nucleotide sequence ID" value="NZ_JACSCY010000002.1"/>
</dbReference>
<sequence>MKFSVALWLLAAVAATPHYQGKSPEASNVVYQSADLRIVQVSQHTFVHTSFLNTERFGQVACNGLIVKNGNETVVFDTPTHEQESKELIAWIKKDLHCQIKAVIPTHFHDDCLGGLKEFERNNIPSYAHKKTITYAQQQQSAVPQRSFTNRLALPIGTTKVYAAFWGEGHTKDNIVGYFPDDNVLFGGCLIKELQAGKGNLADANVLAWPTTVQKLKKAYPHVKVVVPGHGNVGDRSLLDYTIQLFQQP</sequence>
<keyword evidence="12" id="KW-0046">Antibiotic resistance</keyword>
<keyword evidence="9" id="KW-0574">Periplasm</keyword>
<keyword evidence="11" id="KW-0862">Zinc</keyword>
<name>A0ABR7MFG0_9BACT</name>
<evidence type="ECO:0000256" key="7">
    <source>
        <dbReference type="ARBA" id="ARBA00022723"/>
    </source>
</evidence>
<comment type="similarity">
    <text evidence="4">Belongs to the metallo-beta-lactamase superfamily. Class-B beta-lactamase family.</text>
</comment>
<evidence type="ECO:0000313" key="15">
    <source>
        <dbReference type="Proteomes" id="UP000622017"/>
    </source>
</evidence>
<evidence type="ECO:0000256" key="3">
    <source>
        <dbReference type="ARBA" id="ARBA00004418"/>
    </source>
</evidence>
<evidence type="ECO:0000256" key="6">
    <source>
        <dbReference type="ARBA" id="ARBA00012865"/>
    </source>
</evidence>
<evidence type="ECO:0000256" key="5">
    <source>
        <dbReference type="ARBA" id="ARBA00011245"/>
    </source>
</evidence>
<keyword evidence="8" id="KW-0732">Signal</keyword>
<dbReference type="InterPro" id="IPR050855">
    <property type="entry name" value="NDM-1-like"/>
</dbReference>
<keyword evidence="15" id="KW-1185">Reference proteome</keyword>
<evidence type="ECO:0000256" key="12">
    <source>
        <dbReference type="ARBA" id="ARBA00023251"/>
    </source>
</evidence>
<dbReference type="Pfam" id="PF00753">
    <property type="entry name" value="Lactamase_B"/>
    <property type="match status" value="1"/>
</dbReference>
<dbReference type="CDD" id="cd16302">
    <property type="entry name" value="CcrA-like_MBL-B1"/>
    <property type="match status" value="1"/>
</dbReference>
<organism evidence="14 15">
    <name type="scientific">Hymenobacter citatus</name>
    <dbReference type="NCBI Taxonomy" id="2763506"/>
    <lineage>
        <taxon>Bacteria</taxon>
        <taxon>Pseudomonadati</taxon>
        <taxon>Bacteroidota</taxon>
        <taxon>Cytophagia</taxon>
        <taxon>Cytophagales</taxon>
        <taxon>Hymenobacteraceae</taxon>
        <taxon>Hymenobacter</taxon>
    </lineage>
</organism>
<dbReference type="InterPro" id="IPR036866">
    <property type="entry name" value="RibonucZ/Hydroxyglut_hydro"/>
</dbReference>
<comment type="caution">
    <text evidence="14">The sequence shown here is derived from an EMBL/GenBank/DDBJ whole genome shotgun (WGS) entry which is preliminary data.</text>
</comment>
<dbReference type="Gene3D" id="3.60.15.10">
    <property type="entry name" value="Ribonuclease Z/Hydroxyacylglutathione hydrolase-like"/>
    <property type="match status" value="1"/>
</dbReference>
<feature type="domain" description="Metallo-beta-lactamase" evidence="13">
    <location>
        <begin position="61"/>
        <end position="230"/>
    </location>
</feature>
<dbReference type="InterPro" id="IPR001018">
    <property type="entry name" value="Beta-lactamase_class-B_CS"/>
</dbReference>
<dbReference type="SUPFAM" id="SSF56281">
    <property type="entry name" value="Metallo-hydrolase/oxidoreductase"/>
    <property type="match status" value="1"/>
</dbReference>
<dbReference type="NCBIfam" id="NF012229">
    <property type="entry name" value="bla_class_B_core"/>
    <property type="match status" value="1"/>
</dbReference>
<dbReference type="SMART" id="SM00849">
    <property type="entry name" value="Lactamase_B"/>
    <property type="match status" value="1"/>
</dbReference>
<reference evidence="14 15" key="1">
    <citation type="submission" date="2020-08" db="EMBL/GenBank/DDBJ databases">
        <title>Hymenobacter sp.</title>
        <authorList>
            <person name="Kim M.K."/>
        </authorList>
    </citation>
    <scope>NUCLEOTIDE SEQUENCE [LARGE SCALE GENOMIC DNA]</scope>
    <source>
        <strain evidence="14 15">BT507</strain>
    </source>
</reference>
<proteinExistence type="inferred from homology"/>
<evidence type="ECO:0000256" key="8">
    <source>
        <dbReference type="ARBA" id="ARBA00022729"/>
    </source>
</evidence>
<dbReference type="PANTHER" id="PTHR42951:SF4">
    <property type="entry name" value="ACYL-COENZYME A THIOESTERASE MBLAC2"/>
    <property type="match status" value="1"/>
</dbReference>
<evidence type="ECO:0000256" key="2">
    <source>
        <dbReference type="ARBA" id="ARBA00001947"/>
    </source>
</evidence>
<comment type="cofactor">
    <cofactor evidence="2">
        <name>Zn(2+)</name>
        <dbReference type="ChEBI" id="CHEBI:29105"/>
    </cofactor>
</comment>
<comment type="subcellular location">
    <subcellularLocation>
        <location evidence="3">Periplasm</location>
    </subcellularLocation>
</comment>
<accession>A0ABR7MFG0</accession>
<evidence type="ECO:0000256" key="9">
    <source>
        <dbReference type="ARBA" id="ARBA00022764"/>
    </source>
</evidence>
<dbReference type="Proteomes" id="UP000622017">
    <property type="component" value="Unassembled WGS sequence"/>
</dbReference>
<evidence type="ECO:0000256" key="1">
    <source>
        <dbReference type="ARBA" id="ARBA00001526"/>
    </source>
</evidence>
<evidence type="ECO:0000256" key="10">
    <source>
        <dbReference type="ARBA" id="ARBA00022801"/>
    </source>
</evidence>
<dbReference type="PROSITE" id="PS00744">
    <property type="entry name" value="BETA_LACTAMASE_B_2"/>
    <property type="match status" value="1"/>
</dbReference>
<dbReference type="NCBIfam" id="NF033088">
    <property type="entry name" value="bla_subclass_B1"/>
    <property type="match status" value="1"/>
</dbReference>
<evidence type="ECO:0000256" key="11">
    <source>
        <dbReference type="ARBA" id="ARBA00022833"/>
    </source>
</evidence>
<dbReference type="PANTHER" id="PTHR42951">
    <property type="entry name" value="METALLO-BETA-LACTAMASE DOMAIN-CONTAINING"/>
    <property type="match status" value="1"/>
</dbReference>
<keyword evidence="7" id="KW-0479">Metal-binding</keyword>
<comment type="subunit">
    <text evidence="5">Monomer.</text>
</comment>